<dbReference type="EMBL" id="JAATIP010000243">
    <property type="protein sequence ID" value="KAF4356956.1"/>
    <property type="molecule type" value="Genomic_DNA"/>
</dbReference>
<accession>A0A7J6EF73</accession>
<dbReference type="Proteomes" id="UP000525078">
    <property type="component" value="Unassembled WGS sequence"/>
</dbReference>
<evidence type="ECO:0000313" key="2">
    <source>
        <dbReference type="Proteomes" id="UP000525078"/>
    </source>
</evidence>
<sequence length="147" mass="16712">MTRLHTPGSTVQVVKGILQNLIDGWIWSIAKEIGNCGISCLGKRTYRLDVNEIFAECMLNFIKVIIITGEESNCSIMKFSLVVTRVPRNVMYPHGESLPSDPYGSLGHKQTQEEELMNQQHMFIALYSRHTHAYEGIQSQSKMSFVY</sequence>
<comment type="caution">
    <text evidence="1">The sequence shown here is derived from an EMBL/GenBank/DDBJ whole genome shotgun (WGS) entry which is preliminary data.</text>
</comment>
<proteinExistence type="predicted"/>
<protein>
    <submittedName>
        <fullName evidence="1">Uncharacterized protein</fullName>
    </submittedName>
</protein>
<organism evidence="1 2">
    <name type="scientific">Cannabis sativa</name>
    <name type="common">Hemp</name>
    <name type="synonym">Marijuana</name>
    <dbReference type="NCBI Taxonomy" id="3483"/>
    <lineage>
        <taxon>Eukaryota</taxon>
        <taxon>Viridiplantae</taxon>
        <taxon>Streptophyta</taxon>
        <taxon>Embryophyta</taxon>
        <taxon>Tracheophyta</taxon>
        <taxon>Spermatophyta</taxon>
        <taxon>Magnoliopsida</taxon>
        <taxon>eudicotyledons</taxon>
        <taxon>Gunneridae</taxon>
        <taxon>Pentapetalae</taxon>
        <taxon>rosids</taxon>
        <taxon>fabids</taxon>
        <taxon>Rosales</taxon>
        <taxon>Cannabaceae</taxon>
        <taxon>Cannabis</taxon>
    </lineage>
</organism>
<evidence type="ECO:0000313" key="1">
    <source>
        <dbReference type="EMBL" id="KAF4356956.1"/>
    </source>
</evidence>
<dbReference type="AlphaFoldDB" id="A0A7J6EF73"/>
<reference evidence="1 2" key="1">
    <citation type="journal article" date="2020" name="bioRxiv">
        <title>Sequence and annotation of 42 cannabis genomes reveals extensive copy number variation in cannabinoid synthesis and pathogen resistance genes.</title>
        <authorList>
            <person name="Mckernan K.J."/>
            <person name="Helbert Y."/>
            <person name="Kane L.T."/>
            <person name="Ebling H."/>
            <person name="Zhang L."/>
            <person name="Liu B."/>
            <person name="Eaton Z."/>
            <person name="Mclaughlin S."/>
            <person name="Kingan S."/>
            <person name="Baybayan P."/>
            <person name="Concepcion G."/>
            <person name="Jordan M."/>
            <person name="Riva A."/>
            <person name="Barbazuk W."/>
            <person name="Harkins T."/>
        </authorList>
    </citation>
    <scope>NUCLEOTIDE SEQUENCE [LARGE SCALE GENOMIC DNA]</scope>
    <source>
        <strain evidence="2">cv. Jamaican Lion 4</strain>
        <tissue evidence="1">Leaf</tissue>
    </source>
</reference>
<name>A0A7J6EF73_CANSA</name>
<gene>
    <name evidence="1" type="ORF">F8388_015932</name>
</gene>